<evidence type="ECO:0000313" key="2">
    <source>
        <dbReference type="Proteomes" id="UP001596977"/>
    </source>
</evidence>
<proteinExistence type="predicted"/>
<gene>
    <name evidence="1" type="ORF">ACFQ1E_05240</name>
</gene>
<reference evidence="2" key="1">
    <citation type="journal article" date="2019" name="Int. J. Syst. Evol. Microbiol.">
        <title>The Global Catalogue of Microorganisms (GCM) 10K type strain sequencing project: providing services to taxonomists for standard genome sequencing and annotation.</title>
        <authorList>
            <consortium name="The Broad Institute Genomics Platform"/>
            <consortium name="The Broad Institute Genome Sequencing Center for Infectious Disease"/>
            <person name="Wu L."/>
            <person name="Ma J."/>
        </authorList>
    </citation>
    <scope>NUCLEOTIDE SEQUENCE [LARGE SCALE GENOMIC DNA]</scope>
    <source>
        <strain evidence="2">CCUG 62982</strain>
    </source>
</reference>
<sequence length="55" mass="6421">MRISGLFGRLMCVFGRHQRSRGKARETPSGWQSVCIHCGVRMHRGLDRVWHVTRD</sequence>
<organism evidence="1 2">
    <name type="scientific">Sphingomonas canadensis</name>
    <dbReference type="NCBI Taxonomy" id="1219257"/>
    <lineage>
        <taxon>Bacteria</taxon>
        <taxon>Pseudomonadati</taxon>
        <taxon>Pseudomonadota</taxon>
        <taxon>Alphaproteobacteria</taxon>
        <taxon>Sphingomonadales</taxon>
        <taxon>Sphingomonadaceae</taxon>
        <taxon>Sphingomonas</taxon>
    </lineage>
</organism>
<accession>A0ABW3H4G2</accession>
<dbReference type="Proteomes" id="UP001596977">
    <property type="component" value="Unassembled WGS sequence"/>
</dbReference>
<name>A0ABW3H4G2_9SPHN</name>
<evidence type="ECO:0000313" key="1">
    <source>
        <dbReference type="EMBL" id="MFD0945737.1"/>
    </source>
</evidence>
<dbReference type="EMBL" id="JBHTJG010000002">
    <property type="protein sequence ID" value="MFD0945737.1"/>
    <property type="molecule type" value="Genomic_DNA"/>
</dbReference>
<keyword evidence="2" id="KW-1185">Reference proteome</keyword>
<protein>
    <submittedName>
        <fullName evidence="1">Uncharacterized protein</fullName>
    </submittedName>
</protein>
<comment type="caution">
    <text evidence="1">The sequence shown here is derived from an EMBL/GenBank/DDBJ whole genome shotgun (WGS) entry which is preliminary data.</text>
</comment>